<protein>
    <submittedName>
        <fullName evidence="6">Uncharacterized protein</fullName>
    </submittedName>
</protein>
<name>A0A3B1JNX4_ASTMX</name>
<evidence type="ECO:0000256" key="4">
    <source>
        <dbReference type="ARBA" id="ARBA00023298"/>
    </source>
</evidence>
<dbReference type="Proteomes" id="UP000018467">
    <property type="component" value="Unassembled WGS sequence"/>
</dbReference>
<proteinExistence type="predicted"/>
<evidence type="ECO:0000256" key="2">
    <source>
        <dbReference type="ARBA" id="ARBA00004532"/>
    </source>
</evidence>
<dbReference type="GeneTree" id="ENSGT00940000164286"/>
<keyword evidence="7" id="KW-1185">Reference proteome</keyword>
<reference evidence="6" key="3">
    <citation type="submission" date="2025-08" db="UniProtKB">
        <authorList>
            <consortium name="Ensembl"/>
        </authorList>
    </citation>
    <scope>IDENTIFICATION</scope>
</reference>
<dbReference type="GO" id="GO:0042151">
    <property type="term" value="C:nematocyst"/>
    <property type="evidence" value="ECO:0007669"/>
    <property type="project" value="UniProtKB-SubCell"/>
</dbReference>
<dbReference type="GO" id="GO:0046931">
    <property type="term" value="P:pore complex assembly"/>
    <property type="evidence" value="ECO:0007669"/>
    <property type="project" value="InterPro"/>
</dbReference>
<keyword evidence="5" id="KW-0166">Nematocyst</keyword>
<sequence length="193" mass="21258">MNPTSTAAAVSSAVFAGTSLLSTERKVKISITNNSMHTLEQPRIYTYSGHCHHTPQPTISKNNKESCSFTKSSLSAWGAAGVLTYRIHTDAQNCIGELAIMFSVPYNYTIYENCFALGFLNEGDPCDEKLYSQMYYKDGPFMRASGTGSSIKFSQDNILVTGTMSPQSQSVMIVEFWDIMLNPTQANSDCIIQ</sequence>
<dbReference type="GO" id="GO:0044218">
    <property type="term" value="C:other organism cell membrane"/>
    <property type="evidence" value="ECO:0007669"/>
    <property type="project" value="UniProtKB-KW"/>
</dbReference>
<reference evidence="7" key="1">
    <citation type="submission" date="2013-03" db="EMBL/GenBank/DDBJ databases">
        <authorList>
            <person name="Jeffery W."/>
            <person name="Warren W."/>
            <person name="Wilson R.K."/>
        </authorList>
    </citation>
    <scope>NUCLEOTIDE SEQUENCE</scope>
    <source>
        <strain evidence="7">female</strain>
    </source>
</reference>
<keyword evidence="3" id="KW-1052">Target cell membrane</keyword>
<dbReference type="PANTHER" id="PTHR40388:SF1">
    <property type="entry name" value="BRYOPORIN"/>
    <property type="match status" value="1"/>
</dbReference>
<keyword evidence="4" id="KW-0472">Membrane</keyword>
<dbReference type="GO" id="GO:0051715">
    <property type="term" value="P:cytolysis in another organism"/>
    <property type="evidence" value="ECO:0007669"/>
    <property type="project" value="InterPro"/>
</dbReference>
<evidence type="ECO:0000256" key="1">
    <source>
        <dbReference type="ARBA" id="ARBA00004175"/>
    </source>
</evidence>
<dbReference type="Gene3D" id="2.60.270.20">
    <property type="entry name" value="Cytolysin/lectin"/>
    <property type="match status" value="1"/>
</dbReference>
<evidence type="ECO:0000256" key="3">
    <source>
        <dbReference type="ARBA" id="ARBA00022537"/>
    </source>
</evidence>
<dbReference type="GO" id="GO:0015267">
    <property type="term" value="F:channel activity"/>
    <property type="evidence" value="ECO:0007669"/>
    <property type="project" value="InterPro"/>
</dbReference>
<dbReference type="InterPro" id="IPR015926">
    <property type="entry name" value="Cytolysin/lectin"/>
</dbReference>
<accession>A0A3B1JNX4</accession>
<dbReference type="InParanoid" id="A0A3B1JNX4"/>
<dbReference type="SUPFAM" id="SSF63724">
    <property type="entry name" value="Cytolysin/lectin"/>
    <property type="match status" value="1"/>
</dbReference>
<dbReference type="AlphaFoldDB" id="A0A3B1JNX4"/>
<reference evidence="6" key="4">
    <citation type="submission" date="2025-09" db="UniProtKB">
        <authorList>
            <consortium name="Ensembl"/>
        </authorList>
    </citation>
    <scope>IDENTIFICATION</scope>
</reference>
<evidence type="ECO:0000313" key="6">
    <source>
        <dbReference type="Ensembl" id="ENSAMXP00000044077.1"/>
    </source>
</evidence>
<dbReference type="Pfam" id="PF06369">
    <property type="entry name" value="Anemone_cytotox"/>
    <property type="match status" value="1"/>
</dbReference>
<evidence type="ECO:0000256" key="5">
    <source>
        <dbReference type="ARBA" id="ARBA00023331"/>
    </source>
</evidence>
<evidence type="ECO:0000313" key="7">
    <source>
        <dbReference type="Proteomes" id="UP000018467"/>
    </source>
</evidence>
<comment type="subcellular location">
    <subcellularLocation>
        <location evidence="2">Nematocyst</location>
    </subcellularLocation>
    <subcellularLocation>
        <location evidence="1">Target cell membrane</location>
    </subcellularLocation>
</comment>
<dbReference type="InterPro" id="IPR009104">
    <property type="entry name" value="Anemon_actinoporin-like"/>
</dbReference>
<dbReference type="GO" id="GO:0006812">
    <property type="term" value="P:monoatomic cation transport"/>
    <property type="evidence" value="ECO:0007669"/>
    <property type="project" value="InterPro"/>
</dbReference>
<organism evidence="6 7">
    <name type="scientific">Astyanax mexicanus</name>
    <name type="common">Blind cave fish</name>
    <name type="synonym">Astyanax fasciatus mexicanus</name>
    <dbReference type="NCBI Taxonomy" id="7994"/>
    <lineage>
        <taxon>Eukaryota</taxon>
        <taxon>Metazoa</taxon>
        <taxon>Chordata</taxon>
        <taxon>Craniata</taxon>
        <taxon>Vertebrata</taxon>
        <taxon>Euteleostomi</taxon>
        <taxon>Actinopterygii</taxon>
        <taxon>Neopterygii</taxon>
        <taxon>Teleostei</taxon>
        <taxon>Ostariophysi</taxon>
        <taxon>Characiformes</taxon>
        <taxon>Characoidei</taxon>
        <taxon>Acestrorhamphidae</taxon>
        <taxon>Acestrorhamphinae</taxon>
        <taxon>Astyanax</taxon>
    </lineage>
</organism>
<reference evidence="7" key="2">
    <citation type="journal article" date="2014" name="Nat. Commun.">
        <title>The cavefish genome reveals candidate genes for eye loss.</title>
        <authorList>
            <person name="McGaugh S.E."/>
            <person name="Gross J.B."/>
            <person name="Aken B."/>
            <person name="Blin M."/>
            <person name="Borowsky R."/>
            <person name="Chalopin D."/>
            <person name="Hinaux H."/>
            <person name="Jeffery W.R."/>
            <person name="Keene A."/>
            <person name="Ma L."/>
            <person name="Minx P."/>
            <person name="Murphy D."/>
            <person name="O'Quin K.E."/>
            <person name="Retaux S."/>
            <person name="Rohner N."/>
            <person name="Searle S.M."/>
            <person name="Stahl B.A."/>
            <person name="Tabin C."/>
            <person name="Volff J.N."/>
            <person name="Yoshizawa M."/>
            <person name="Warren W.C."/>
        </authorList>
    </citation>
    <scope>NUCLEOTIDE SEQUENCE [LARGE SCALE GENOMIC DNA]</scope>
    <source>
        <strain evidence="7">female</strain>
    </source>
</reference>
<dbReference type="PANTHER" id="PTHR40388">
    <property type="entry name" value="BRYOPORIN"/>
    <property type="match status" value="1"/>
</dbReference>
<dbReference type="InterPro" id="IPR050677">
    <property type="entry name" value="Actinoporin_PFT"/>
</dbReference>
<dbReference type="GO" id="GO:0046930">
    <property type="term" value="C:pore complex"/>
    <property type="evidence" value="ECO:0007669"/>
    <property type="project" value="InterPro"/>
</dbReference>
<keyword evidence="4" id="KW-1053">Target membrane</keyword>
<dbReference type="Ensembl" id="ENSAMXT00000038687.1">
    <property type="protein sequence ID" value="ENSAMXP00000044077.1"/>
    <property type="gene ID" value="ENSAMXG00000037359.1"/>
</dbReference>